<feature type="compositionally biased region" description="Polar residues" evidence="1">
    <location>
        <begin position="86"/>
        <end position="101"/>
    </location>
</feature>
<gene>
    <name evidence="2" type="ORF">POLS_LOCUS8342</name>
</gene>
<feature type="region of interest" description="Disordered" evidence="1">
    <location>
        <begin position="1"/>
        <end position="47"/>
    </location>
</feature>
<sequence length="653" mass="72754">MSLSRWFKKPSFTQGAPDIPENPGPAPAESSPLSTPRSSFVFDDLLPASEQEADAQLKAALQLSTQESASKPSFTESFQSIDSEGISASQRIIKNGKQTVISSDGEDTDSDSSLDGPGTLFARISKDKGTSSPARLKPVTSPKKWKHNLDSLVHDAVDDNEVEAAVKKYKSNLTQKPSKGPAPLGNRLNESLLVTALGQKEDGPEPSRVLGAIRRTNALDYDRNWLFFDDARKRIPPPQFPQHICAPGAKMEILSDRGARERLFMSGEFISIALSKGILSDDVVPWMFHSIPHEQRDELSSAYCRIMKSIDSQRMKSLIGRADVDELFERLGARKEALDPSHKIAPMSHHEITAVPKSRDHVPFISVLKMLREITYSWVNYSSACYPNTNLNCSLAEDTREHVIFLLLRLAVDSSLTADPTVSSELQWTLDSVFDPNGATETDHKAMLHRVCSAFFETVDDVCIQSRVTGHILPSSPWLAQLRCRLAFSFLLESSKPLDEPTETLLDLNRITELLANNRRFQVKRFQGKADYDWRELIALTSLLSVAIDASVLEINYRETRTEEDFNAEIDKLASQLKTIYCSIQVSGASHMTLTLAKGDLEALHYRILYSTRSKPPAKKTLFESHANDNMDIRSMLSKYTARADGDTGLPIR</sequence>
<evidence type="ECO:0000256" key="1">
    <source>
        <dbReference type="SAM" id="MobiDB-lite"/>
    </source>
</evidence>
<reference evidence="2" key="1">
    <citation type="submission" date="2021-07" db="EMBL/GenBank/DDBJ databases">
        <authorList>
            <person name="Branca A.L. A."/>
        </authorList>
    </citation>
    <scope>NUCLEOTIDE SEQUENCE</scope>
</reference>
<dbReference type="Proteomes" id="UP001153618">
    <property type="component" value="Unassembled WGS sequence"/>
</dbReference>
<dbReference type="EMBL" id="CAJVOS010000060">
    <property type="protein sequence ID" value="CAG8231663.1"/>
    <property type="molecule type" value="Genomic_DNA"/>
</dbReference>
<organism evidence="2 3">
    <name type="scientific">Penicillium olsonii</name>
    <dbReference type="NCBI Taxonomy" id="99116"/>
    <lineage>
        <taxon>Eukaryota</taxon>
        <taxon>Fungi</taxon>
        <taxon>Dikarya</taxon>
        <taxon>Ascomycota</taxon>
        <taxon>Pezizomycotina</taxon>
        <taxon>Eurotiomycetes</taxon>
        <taxon>Eurotiomycetidae</taxon>
        <taxon>Eurotiales</taxon>
        <taxon>Aspergillaceae</taxon>
        <taxon>Penicillium</taxon>
    </lineage>
</organism>
<feature type="region of interest" description="Disordered" evidence="1">
    <location>
        <begin position="86"/>
        <end position="143"/>
    </location>
</feature>
<name>A0A9W4MZA7_PENOL</name>
<accession>A0A9W4MZA7</accession>
<proteinExistence type="predicted"/>
<dbReference type="AlphaFoldDB" id="A0A9W4MZA7"/>
<dbReference type="OrthoDB" id="5350396at2759"/>
<evidence type="ECO:0000313" key="3">
    <source>
        <dbReference type="Proteomes" id="UP001153618"/>
    </source>
</evidence>
<protein>
    <submittedName>
        <fullName evidence="2">Uncharacterized protein</fullName>
    </submittedName>
</protein>
<keyword evidence="3" id="KW-1185">Reference proteome</keyword>
<evidence type="ECO:0000313" key="2">
    <source>
        <dbReference type="EMBL" id="CAG8231663.1"/>
    </source>
</evidence>
<comment type="caution">
    <text evidence="2">The sequence shown here is derived from an EMBL/GenBank/DDBJ whole genome shotgun (WGS) entry which is preliminary data.</text>
</comment>